<dbReference type="PANTHER" id="PTHR33841">
    <property type="entry name" value="DNA METHYLTRANSFERASE YEEA-RELATED"/>
    <property type="match status" value="1"/>
</dbReference>
<feature type="domain" description="Type II methyltransferase M.TaqI-like" evidence="7">
    <location>
        <begin position="561"/>
        <end position="823"/>
    </location>
</feature>
<feature type="region of interest" description="Disordered" evidence="6">
    <location>
        <begin position="1358"/>
        <end position="1377"/>
    </location>
</feature>
<evidence type="ECO:0000259" key="7">
    <source>
        <dbReference type="Pfam" id="PF07669"/>
    </source>
</evidence>
<dbReference type="RefSeq" id="WP_203862730.1">
    <property type="nucleotide sequence ID" value="NZ_BAAAZQ010000040.1"/>
</dbReference>
<accession>A0ABQ4F3L0</accession>
<dbReference type="PANTHER" id="PTHR33841:SF1">
    <property type="entry name" value="DNA METHYLTRANSFERASE A"/>
    <property type="match status" value="1"/>
</dbReference>
<evidence type="ECO:0000256" key="4">
    <source>
        <dbReference type="ARBA" id="ARBA00022691"/>
    </source>
</evidence>
<dbReference type="Gene3D" id="3.40.50.150">
    <property type="entry name" value="Vaccinia Virus protein VP39"/>
    <property type="match status" value="2"/>
</dbReference>
<dbReference type="PRINTS" id="PR00507">
    <property type="entry name" value="N12N6MTFRASE"/>
</dbReference>
<dbReference type="EMBL" id="BONX01000072">
    <property type="protein sequence ID" value="GIH01478.1"/>
    <property type="molecule type" value="Genomic_DNA"/>
</dbReference>
<dbReference type="InterPro" id="IPR050953">
    <property type="entry name" value="N4_N6_ade-DNA_methylase"/>
</dbReference>
<keyword evidence="3" id="KW-0808">Transferase</keyword>
<sequence length="1377" mass="152185">MSGPGLQGIHAVGGVVPPGLLARIQAGELKDPTGLAPASYHLVGRETVRDAASRAWSYLRSAWTAWREHTATQPPGTHGIAAARERWLLVLLRELGYGQVPALPAGYTIDDRRYPVSHAWQHVPIHLLGPGVDLNHRNPDVPGAARAPQAMLQELLNRSDAHLWGILSNGLRLRLLRDSTALAGSAYLEFDLETIFDGELYPEFLLMWQLCHVSRLEQRPGAGDLDVATPTGCWLETWRGEAAEAGTRMLDRLRDGVADAIAALGTGFIRHPTNRPLVEALRDGTLSTTQYHRALLRLVYRLLFCFVAEDRDALLHPSATTQARDRYSRYFSTARLRRLSRSRAGSPHPDLWQAQTIVLRALGGHGHPGLGLPPLAGLFDPDPHLPTIDRLPADPLLGCELTNEDLLTAIRKLAWVALPGQRVQPVDYRNLGAEELGSVYESLLELVPRVDLDDRTFRLVTVSGNDRKTTGSYYTPPSLVSALLDTALDPLLDEAIAGASSPADAETRLLALTVCDPACGSGHFLVAAARRIARRLAQVRSGDDEPTPTQIQHALRDVVGHCIYGVDLNDLAAELAKVSLWMEALEPGKPLGFLDARIRIGNSLLGVTPTLLHGDLPDAAFKELEGDDKKSAATARRNNKAQATVEVAIQSATKRGYAQDALIFATGPNVSNAALAAQRTALLSLPDDVDAIRAQADRWEKHEQSPEYRAQRLRADTWCAAFVWPMPPAGTNSAPEPPTNAIMRAITDSPLSMTHAHLTEYAEKIAAQYRFFHWHLEFPEIFHVDEATVDATPQGWSGGFSCILGNPPWERVKLQEKEFFAARHPEITKAATAAARKKLIAALKNSESTADRALHREWTAALRMSDGVSALIRESGRYPLTATGDINTYAIFAEAARSIMSPTGRLGIIVPTGIATDSTTQRFFRDLVERQHLVTLHDFENEDKVFPSVHHSYRFALLALSGRPSKQVLLAFRVRQAAQITERAYAITPDEILLLNPNTGTCPVFVSRRDAETTIGIYRRIPVLWRDGGAEGNPWELSFMAMLHMANDSGHFITADKADADGWSRQGNRYHRSQEQLLPLYEAKMAHHYDHRFSTYEGATQAQLNVGTLPRLDDVAHGDPALGALPRYWVSESLVDDKLAGDPDRGKPDWPYSWLLGWRDIARSVDERTLISSIIPRAAVGHTNPLALPAQAPSLVACLAANLSAFCIDYVTRQNLSGAHVTYTVMKQLPVLPPEVYGREVPWDATGRNLDEWVMVRVLELSYTAYDLEGFARDLEDQGPPFVWDSGRRALLRAELDSAYFHLYGVARVDVDYIMDTFKVVRERDEKTYGEYRTKRMILEIYDAMQHAIDSGKPYTTIVDPPPGQGARHPARDEVLA</sequence>
<comment type="catalytic activity">
    <reaction evidence="5">
        <text>a 2'-deoxyadenosine in DNA + S-adenosyl-L-methionine = an N(6)-methyl-2'-deoxyadenosine in DNA + S-adenosyl-L-homocysteine + H(+)</text>
        <dbReference type="Rhea" id="RHEA:15197"/>
        <dbReference type="Rhea" id="RHEA-COMP:12418"/>
        <dbReference type="Rhea" id="RHEA-COMP:12419"/>
        <dbReference type="ChEBI" id="CHEBI:15378"/>
        <dbReference type="ChEBI" id="CHEBI:57856"/>
        <dbReference type="ChEBI" id="CHEBI:59789"/>
        <dbReference type="ChEBI" id="CHEBI:90615"/>
        <dbReference type="ChEBI" id="CHEBI:90616"/>
        <dbReference type="EC" id="2.1.1.72"/>
    </reaction>
</comment>
<gene>
    <name evidence="8" type="ORF">Pma05_80500</name>
</gene>
<evidence type="ECO:0000256" key="3">
    <source>
        <dbReference type="ARBA" id="ARBA00022679"/>
    </source>
</evidence>
<keyword evidence="4" id="KW-0949">S-adenosyl-L-methionine</keyword>
<evidence type="ECO:0000256" key="2">
    <source>
        <dbReference type="ARBA" id="ARBA00022603"/>
    </source>
</evidence>
<dbReference type="Pfam" id="PF07669">
    <property type="entry name" value="Eco57I"/>
    <property type="match status" value="1"/>
</dbReference>
<evidence type="ECO:0000313" key="9">
    <source>
        <dbReference type="Proteomes" id="UP000621500"/>
    </source>
</evidence>
<keyword evidence="2" id="KW-0489">Methyltransferase</keyword>
<keyword evidence="9" id="KW-1185">Reference proteome</keyword>
<proteinExistence type="predicted"/>
<evidence type="ECO:0000256" key="1">
    <source>
        <dbReference type="ARBA" id="ARBA00011900"/>
    </source>
</evidence>
<protein>
    <recommendedName>
        <fullName evidence="1">site-specific DNA-methyltransferase (adenine-specific)</fullName>
        <ecNumber evidence="1">2.1.1.72</ecNumber>
    </recommendedName>
</protein>
<dbReference type="InterPro" id="IPR011639">
    <property type="entry name" value="MethylTrfase_TaqI-like_dom"/>
</dbReference>
<organism evidence="8 9">
    <name type="scientific">Plantactinospora mayteni</name>
    <dbReference type="NCBI Taxonomy" id="566021"/>
    <lineage>
        <taxon>Bacteria</taxon>
        <taxon>Bacillati</taxon>
        <taxon>Actinomycetota</taxon>
        <taxon>Actinomycetes</taxon>
        <taxon>Micromonosporales</taxon>
        <taxon>Micromonosporaceae</taxon>
        <taxon>Plantactinospora</taxon>
    </lineage>
</organism>
<evidence type="ECO:0000313" key="8">
    <source>
        <dbReference type="EMBL" id="GIH01478.1"/>
    </source>
</evidence>
<evidence type="ECO:0000256" key="5">
    <source>
        <dbReference type="ARBA" id="ARBA00047942"/>
    </source>
</evidence>
<dbReference type="Proteomes" id="UP000621500">
    <property type="component" value="Unassembled WGS sequence"/>
</dbReference>
<comment type="caution">
    <text evidence="8">The sequence shown here is derived from an EMBL/GenBank/DDBJ whole genome shotgun (WGS) entry which is preliminary data.</text>
</comment>
<dbReference type="EC" id="2.1.1.72" evidence="1"/>
<reference evidence="8 9" key="1">
    <citation type="submission" date="2021-01" db="EMBL/GenBank/DDBJ databases">
        <title>Whole genome shotgun sequence of Plantactinospora mayteni NBRC 109088.</title>
        <authorList>
            <person name="Komaki H."/>
            <person name="Tamura T."/>
        </authorList>
    </citation>
    <scope>NUCLEOTIDE SEQUENCE [LARGE SCALE GENOMIC DNA]</scope>
    <source>
        <strain evidence="8 9">NBRC 109088</strain>
    </source>
</reference>
<dbReference type="InterPro" id="IPR029063">
    <property type="entry name" value="SAM-dependent_MTases_sf"/>
</dbReference>
<dbReference type="SUPFAM" id="SSF53335">
    <property type="entry name" value="S-adenosyl-L-methionine-dependent methyltransferases"/>
    <property type="match status" value="1"/>
</dbReference>
<evidence type="ECO:0000256" key="6">
    <source>
        <dbReference type="SAM" id="MobiDB-lite"/>
    </source>
</evidence>
<name>A0ABQ4F3L0_9ACTN</name>